<keyword evidence="3" id="KW-1185">Reference proteome</keyword>
<accession>A0A371I702</accession>
<evidence type="ECO:0000313" key="2">
    <source>
        <dbReference type="EMBL" id="RDY10799.1"/>
    </source>
</evidence>
<proteinExistence type="predicted"/>
<organism evidence="2 3">
    <name type="scientific">Mucuna pruriens</name>
    <name type="common">Velvet bean</name>
    <name type="synonym">Dolichos pruriens</name>
    <dbReference type="NCBI Taxonomy" id="157652"/>
    <lineage>
        <taxon>Eukaryota</taxon>
        <taxon>Viridiplantae</taxon>
        <taxon>Streptophyta</taxon>
        <taxon>Embryophyta</taxon>
        <taxon>Tracheophyta</taxon>
        <taxon>Spermatophyta</taxon>
        <taxon>Magnoliopsida</taxon>
        <taxon>eudicotyledons</taxon>
        <taxon>Gunneridae</taxon>
        <taxon>Pentapetalae</taxon>
        <taxon>rosids</taxon>
        <taxon>fabids</taxon>
        <taxon>Fabales</taxon>
        <taxon>Fabaceae</taxon>
        <taxon>Papilionoideae</taxon>
        <taxon>50 kb inversion clade</taxon>
        <taxon>NPAAA clade</taxon>
        <taxon>indigoferoid/millettioid clade</taxon>
        <taxon>Phaseoleae</taxon>
        <taxon>Mucuna</taxon>
    </lineage>
</organism>
<dbReference type="Proteomes" id="UP000257109">
    <property type="component" value="Unassembled WGS sequence"/>
</dbReference>
<feature type="region of interest" description="Disordered" evidence="1">
    <location>
        <begin position="1"/>
        <end position="31"/>
    </location>
</feature>
<comment type="caution">
    <text evidence="2">The sequence shown here is derived from an EMBL/GenBank/DDBJ whole genome shotgun (WGS) entry which is preliminary data.</text>
</comment>
<gene>
    <name evidence="2" type="ORF">CR513_04615</name>
</gene>
<sequence>MENAKAVSTPLAAHFKPSSRHSPSNEAEKTNMSRVPYASAVGSLMYAMVCIRPDIAHAVGTRALECCEMDLEVSSWYLRGTSDLRLCFGGDKPTLVGYSDSDMAGDIDSRKSTSGYLIKFAGGAVAWQSKLQKCVALSTTEAEFIAITEACKELLWVKKFLQELGFVQDKYLLFCDSQSAIHLGKNSTFHSRFKHIDVRYHWIHDALDAKLLELAKVHTDDNGADMMTKVVPRGKFEACCEIAGLAITST</sequence>
<dbReference type="EMBL" id="QJKJ01000771">
    <property type="protein sequence ID" value="RDY10799.1"/>
    <property type="molecule type" value="Genomic_DNA"/>
</dbReference>
<evidence type="ECO:0000313" key="3">
    <source>
        <dbReference type="Proteomes" id="UP000257109"/>
    </source>
</evidence>
<dbReference type="AlphaFoldDB" id="A0A371I702"/>
<evidence type="ECO:0000256" key="1">
    <source>
        <dbReference type="SAM" id="MobiDB-lite"/>
    </source>
</evidence>
<dbReference type="PANTHER" id="PTHR11439:SF467">
    <property type="entry name" value="INTEGRASE CATALYTIC DOMAIN-CONTAINING PROTEIN"/>
    <property type="match status" value="1"/>
</dbReference>
<protein>
    <recommendedName>
        <fullName evidence="4">Retrovirus-related Pol polyprotein from transposon TNT 1-94</fullName>
    </recommendedName>
</protein>
<dbReference type="PANTHER" id="PTHR11439">
    <property type="entry name" value="GAG-POL-RELATED RETROTRANSPOSON"/>
    <property type="match status" value="1"/>
</dbReference>
<dbReference type="OrthoDB" id="418757at2759"/>
<evidence type="ECO:0008006" key="4">
    <source>
        <dbReference type="Google" id="ProtNLM"/>
    </source>
</evidence>
<dbReference type="STRING" id="157652.A0A371I702"/>
<dbReference type="CDD" id="cd09272">
    <property type="entry name" value="RNase_HI_RT_Ty1"/>
    <property type="match status" value="1"/>
</dbReference>
<reference evidence="2" key="1">
    <citation type="submission" date="2018-05" db="EMBL/GenBank/DDBJ databases">
        <title>Draft genome of Mucuna pruriens seed.</title>
        <authorList>
            <person name="Nnadi N.E."/>
            <person name="Vos R."/>
            <person name="Hasami M.H."/>
            <person name="Devisetty U.K."/>
            <person name="Aguiy J.C."/>
        </authorList>
    </citation>
    <scope>NUCLEOTIDE SEQUENCE [LARGE SCALE GENOMIC DNA]</scope>
    <source>
        <strain evidence="2">JCA_2017</strain>
    </source>
</reference>
<feature type="non-terminal residue" evidence="2">
    <location>
        <position position="1"/>
    </location>
</feature>
<name>A0A371I702_MUCPR</name>